<dbReference type="Proteomes" id="UP000036923">
    <property type="component" value="Unassembled WGS sequence"/>
</dbReference>
<dbReference type="EMBL" id="LGTC01000001">
    <property type="protein sequence ID" value="KNY25329.1"/>
    <property type="molecule type" value="Genomic_DNA"/>
</dbReference>
<proteinExistence type="predicted"/>
<dbReference type="AlphaFoldDB" id="A0A0L6JHX9"/>
<dbReference type="RefSeq" id="WP_036943925.1">
    <property type="nucleotide sequence ID" value="NZ_JQKC01000024.1"/>
</dbReference>
<evidence type="ECO:0000313" key="2">
    <source>
        <dbReference type="Proteomes" id="UP000036923"/>
    </source>
</evidence>
<dbReference type="OrthoDB" id="9027184at2"/>
<dbReference type="STRING" id="398512.Bccel_0589"/>
<accession>A0A0L6JHX9</accession>
<organism evidence="1 2">
    <name type="scientific">Pseudobacteroides cellulosolvens ATCC 35603 = DSM 2933</name>
    <dbReference type="NCBI Taxonomy" id="398512"/>
    <lineage>
        <taxon>Bacteria</taxon>
        <taxon>Bacillati</taxon>
        <taxon>Bacillota</taxon>
        <taxon>Clostridia</taxon>
        <taxon>Eubacteriales</taxon>
        <taxon>Oscillospiraceae</taxon>
        <taxon>Pseudobacteroides</taxon>
    </lineage>
</organism>
<reference evidence="2" key="1">
    <citation type="submission" date="2015-07" db="EMBL/GenBank/DDBJ databases">
        <title>Near-Complete Genome Sequence of the Cellulolytic Bacterium Bacteroides (Pseudobacteroides) cellulosolvens ATCC 35603.</title>
        <authorList>
            <person name="Dassa B."/>
            <person name="Utturkar S.M."/>
            <person name="Klingeman D.M."/>
            <person name="Hurt R.A."/>
            <person name="Keller M."/>
            <person name="Xu J."/>
            <person name="Reddy Y.H.K."/>
            <person name="Borovok I."/>
            <person name="Grinberg I.R."/>
            <person name="Lamed R."/>
            <person name="Zhivin O."/>
            <person name="Bayer E.A."/>
            <person name="Brown S.D."/>
        </authorList>
    </citation>
    <scope>NUCLEOTIDE SEQUENCE [LARGE SCALE GENOMIC DNA]</scope>
    <source>
        <strain evidence="2">DSM 2933</strain>
    </source>
</reference>
<comment type="caution">
    <text evidence="1">The sequence shown here is derived from an EMBL/GenBank/DDBJ whole genome shotgun (WGS) entry which is preliminary data.</text>
</comment>
<evidence type="ECO:0000313" key="1">
    <source>
        <dbReference type="EMBL" id="KNY25329.1"/>
    </source>
</evidence>
<sequence>MLTLKELNDRTYQEILNQSKELIPRVFPQWTDLRAHDPGITLVELFAWLTERLEDNLNKVTYKNYLKFLKMLNIRPREPERASTTVTFEGVWDNVVIPRGTRICGEGVVFETDEAVCFKNIEDIQDVKGNKDIRENEDIEGAQADKATQTVKVTHGKTLSCVYYFSCTGEDDCVELDGYLPFYGVCEVKVRCGDYWNLWKERLCNDFDDGLEFYQIERNDLNKKTIIKFGKDLRECVDQSSPNIMVIAYEKDFEENRYVELKRALPNQVLRLDWAMDEEIIHPGSFKIQVGEWLYEENDYRWKDYERVDDFLNSRGNDPHYLLDYQNRELHFGNNENGTTPKGHLGNRLKIISCTLGCGAKGNIRENILNEVIEDLGDKVKIIKQSTASSGFDGESLNETVKNLLLDMKKQYRAVTAKDYEDAVLSTPGIKVARAKALPEFAKGQKNYPYSRTPGQLTIVAAPYSTEKTPMPDDAFLDRIRQHIDSMRLVTTEVHVMHPAYIGVKVRCSVVVMPHIRFDERAVLEMLEEYISPMGGKNFPGWAFGETVRKGDVISKISTIDGVEYIKDIQIYADGNDVKFDKSGDLLIPPYALVYSQKHEVVLLRDE</sequence>
<keyword evidence="2" id="KW-1185">Reference proteome</keyword>
<dbReference type="PATRIC" id="fig|398512.5.peg.609"/>
<gene>
    <name evidence="1" type="ORF">Bccel_0589</name>
</gene>
<dbReference type="eggNOG" id="COG3299">
    <property type="taxonomic scope" value="Bacteria"/>
</dbReference>
<name>A0A0L6JHX9_9FIRM</name>
<protein>
    <submittedName>
        <fullName evidence="1">Uncharacterized protein</fullName>
    </submittedName>
</protein>